<gene>
    <name evidence="2" type="ORF">METZ01_LOCUS225878</name>
</gene>
<accession>A0A382GEA4</accession>
<name>A0A382GEA4_9ZZZZ</name>
<organism evidence="2">
    <name type="scientific">marine metagenome</name>
    <dbReference type="NCBI Taxonomy" id="408172"/>
    <lineage>
        <taxon>unclassified sequences</taxon>
        <taxon>metagenomes</taxon>
        <taxon>ecological metagenomes</taxon>
    </lineage>
</organism>
<evidence type="ECO:0000256" key="1">
    <source>
        <dbReference type="SAM" id="MobiDB-lite"/>
    </source>
</evidence>
<feature type="region of interest" description="Disordered" evidence="1">
    <location>
        <begin position="268"/>
        <end position="296"/>
    </location>
</feature>
<sequence>MQNGLIFISILISFLSAQPAEIMEFQINGITGTIVNSLDQTPARDVFVELISGNGVIKDQVYTDGDGFFEMQPPGGYVWNPKLNLSSSDYLSINIPVYKYILDSLGKAHFDIALDPFPDDQKVPDLVRVDMDARALTFLPIGSVFYYVFMDDDGMDAERIVIFSKHASKQPTGFIELTVNDVEYDPVRCYVTQNDRFENLSAILEGYFPFPIFQNSGLPLYLPDDLMKPNIIFGSVIENSTGEPIPGAEIQIFKLSPQDENLSETLSINTTKGDSWTRGKTEPTKESALLTETHEP</sequence>
<dbReference type="EMBL" id="UINC01054839">
    <property type="protein sequence ID" value="SVB73024.1"/>
    <property type="molecule type" value="Genomic_DNA"/>
</dbReference>
<reference evidence="2" key="1">
    <citation type="submission" date="2018-05" db="EMBL/GenBank/DDBJ databases">
        <authorList>
            <person name="Lanie J.A."/>
            <person name="Ng W.-L."/>
            <person name="Kazmierczak K.M."/>
            <person name="Andrzejewski T.M."/>
            <person name="Davidsen T.M."/>
            <person name="Wayne K.J."/>
            <person name="Tettelin H."/>
            <person name="Glass J.I."/>
            <person name="Rusch D."/>
            <person name="Podicherti R."/>
            <person name="Tsui H.-C.T."/>
            <person name="Winkler M.E."/>
        </authorList>
    </citation>
    <scope>NUCLEOTIDE SEQUENCE</scope>
</reference>
<proteinExistence type="predicted"/>
<protein>
    <recommendedName>
        <fullName evidence="3">Carboxypeptidase regulatory-like domain-containing protein</fullName>
    </recommendedName>
</protein>
<dbReference type="AlphaFoldDB" id="A0A382GEA4"/>
<evidence type="ECO:0008006" key="3">
    <source>
        <dbReference type="Google" id="ProtNLM"/>
    </source>
</evidence>
<evidence type="ECO:0000313" key="2">
    <source>
        <dbReference type="EMBL" id="SVB73024.1"/>
    </source>
</evidence>
<feature type="non-terminal residue" evidence="2">
    <location>
        <position position="296"/>
    </location>
</feature>
<feature type="compositionally biased region" description="Basic and acidic residues" evidence="1">
    <location>
        <begin position="275"/>
        <end position="285"/>
    </location>
</feature>